<dbReference type="SUPFAM" id="SSF51735">
    <property type="entry name" value="NAD(P)-binding Rossmann-fold domains"/>
    <property type="match status" value="1"/>
</dbReference>
<dbReference type="Pfam" id="PF13561">
    <property type="entry name" value="adh_short_C2"/>
    <property type="match status" value="1"/>
</dbReference>
<dbReference type="OrthoDB" id="2962696at2759"/>
<keyword evidence="5" id="KW-1185">Reference proteome</keyword>
<dbReference type="InterPro" id="IPR002347">
    <property type="entry name" value="SDR_fam"/>
</dbReference>
<dbReference type="STRING" id="1314773.A0A3N2Q6V8"/>
<evidence type="ECO:0000313" key="5">
    <source>
        <dbReference type="Proteomes" id="UP000272025"/>
    </source>
</evidence>
<organism evidence="4 5">
    <name type="scientific">Sodiomyces alkalinus (strain CBS 110278 / VKM F-3762 / F11)</name>
    <name type="common">Alkaliphilic filamentous fungus</name>
    <dbReference type="NCBI Taxonomy" id="1314773"/>
    <lineage>
        <taxon>Eukaryota</taxon>
        <taxon>Fungi</taxon>
        <taxon>Dikarya</taxon>
        <taxon>Ascomycota</taxon>
        <taxon>Pezizomycotina</taxon>
        <taxon>Sordariomycetes</taxon>
        <taxon>Hypocreomycetidae</taxon>
        <taxon>Glomerellales</taxon>
        <taxon>Plectosphaerellaceae</taxon>
        <taxon>Sodiomyces</taxon>
    </lineage>
</organism>
<dbReference type="AlphaFoldDB" id="A0A3N2Q6V8"/>
<dbReference type="PRINTS" id="PR00081">
    <property type="entry name" value="GDHRDH"/>
</dbReference>
<comment type="similarity">
    <text evidence="1">Belongs to the short-chain dehydrogenases/reductases (SDR) family.</text>
</comment>
<dbReference type="InterPro" id="IPR036291">
    <property type="entry name" value="NAD(P)-bd_dom_sf"/>
</dbReference>
<dbReference type="GeneID" id="39578701"/>
<dbReference type="PANTHER" id="PTHR43618:SF18">
    <property type="entry name" value="SHORT CHAIN DEHYDROGENASE_REDUCTASE FAMILY (AFU_ORTHOLOGUE AFUA_5G12480)"/>
    <property type="match status" value="1"/>
</dbReference>
<dbReference type="PROSITE" id="PS00061">
    <property type="entry name" value="ADH_SHORT"/>
    <property type="match status" value="1"/>
</dbReference>
<evidence type="ECO:0000256" key="2">
    <source>
        <dbReference type="ARBA" id="ARBA00022857"/>
    </source>
</evidence>
<accession>A0A3N2Q6V8</accession>
<dbReference type="Gene3D" id="3.40.50.720">
    <property type="entry name" value="NAD(P)-binding Rossmann-like Domain"/>
    <property type="match status" value="1"/>
</dbReference>
<proteinExistence type="inferred from homology"/>
<dbReference type="GO" id="GO:0016491">
    <property type="term" value="F:oxidoreductase activity"/>
    <property type="evidence" value="ECO:0007669"/>
    <property type="project" value="UniProtKB-KW"/>
</dbReference>
<evidence type="ECO:0000313" key="4">
    <source>
        <dbReference type="EMBL" id="ROT42504.1"/>
    </source>
</evidence>
<dbReference type="InterPro" id="IPR020904">
    <property type="entry name" value="Sc_DH/Rdtase_CS"/>
</dbReference>
<dbReference type="CDD" id="cd05233">
    <property type="entry name" value="SDR_c"/>
    <property type="match status" value="1"/>
</dbReference>
<evidence type="ECO:0000256" key="3">
    <source>
        <dbReference type="ARBA" id="ARBA00023002"/>
    </source>
</evidence>
<dbReference type="PANTHER" id="PTHR43618">
    <property type="entry name" value="7-ALPHA-HYDROXYSTEROID DEHYDROGENASE"/>
    <property type="match status" value="1"/>
</dbReference>
<dbReference type="FunFam" id="3.40.50.720:FF:000084">
    <property type="entry name" value="Short-chain dehydrogenase reductase"/>
    <property type="match status" value="1"/>
</dbReference>
<dbReference type="RefSeq" id="XP_028470310.1">
    <property type="nucleotide sequence ID" value="XM_028610223.1"/>
</dbReference>
<protein>
    <submittedName>
        <fullName evidence="4">Short chain dehydrogenase</fullName>
    </submittedName>
</protein>
<sequence>MAAKVSAEGLPQDSVASLQAGRLFSTSGLVALVTGGGSGIGRMIATALATNGADKVYILGRREQVLKEAAAAIGPNVIPLTCDVSSKESLQEAAATVERDVGYLNLLVCNAGIGGPQVKAPTPEMTAAEWAEQNFHHAQEDYTRVFDVNVSSVWYTAMAFLKLLDLGNKKGNVPQTSQVITTSSIGAFNKMAPGGWAYGQSKAAVTLLSKHLSSILPQWNIRSNCIAPGLFPSEMAAPIVKMYTENDDKIPKNMVPMQRMGDEQDMAGVLLYLASRAGAYCNGAVILVDGGRLGNFPSTWHA</sequence>
<dbReference type="EMBL" id="ML119051">
    <property type="protein sequence ID" value="ROT42504.1"/>
    <property type="molecule type" value="Genomic_DNA"/>
</dbReference>
<dbReference type="Proteomes" id="UP000272025">
    <property type="component" value="Unassembled WGS sequence"/>
</dbReference>
<gene>
    <name evidence="4" type="ORF">SODALDRAFT_326661</name>
</gene>
<reference evidence="4 5" key="1">
    <citation type="journal article" date="2018" name="Mol. Ecol.">
        <title>The obligate alkalophilic soda-lake fungus Sodiomyces alkalinus has shifted to a protein diet.</title>
        <authorList>
            <person name="Grum-Grzhimaylo A.A."/>
            <person name="Falkoski D.L."/>
            <person name="van den Heuvel J."/>
            <person name="Valero-Jimenez C.A."/>
            <person name="Min B."/>
            <person name="Choi I.G."/>
            <person name="Lipzen A."/>
            <person name="Daum C.G."/>
            <person name="Aanen D.K."/>
            <person name="Tsang A."/>
            <person name="Henrissat B."/>
            <person name="Bilanenko E.N."/>
            <person name="de Vries R.P."/>
            <person name="van Kan J.A.L."/>
            <person name="Grigoriev I.V."/>
            <person name="Debets A.J.M."/>
        </authorList>
    </citation>
    <scope>NUCLEOTIDE SEQUENCE [LARGE SCALE GENOMIC DNA]</scope>
    <source>
        <strain evidence="4 5">F11</strain>
    </source>
</reference>
<keyword evidence="3" id="KW-0560">Oxidoreductase</keyword>
<dbReference type="InterPro" id="IPR052178">
    <property type="entry name" value="Sec_Metab_Biosynth_SDR"/>
</dbReference>
<evidence type="ECO:0000256" key="1">
    <source>
        <dbReference type="ARBA" id="ARBA00006484"/>
    </source>
</evidence>
<name>A0A3N2Q6V8_SODAK</name>
<keyword evidence="2" id="KW-0521">NADP</keyword>